<proteinExistence type="predicted"/>
<dbReference type="EMBL" id="JAPDDT010000004">
    <property type="protein sequence ID" value="MCW1923120.1"/>
    <property type="molecule type" value="Genomic_DNA"/>
</dbReference>
<reference evidence="1 2" key="1">
    <citation type="submission" date="2022-10" db="EMBL/GenBank/DDBJ databases">
        <title>Luteolibacter arcticus strain CCTCC AB 2014275, whole genome shotgun sequencing project.</title>
        <authorList>
            <person name="Zhao G."/>
            <person name="Shen L."/>
        </authorList>
    </citation>
    <scope>NUCLEOTIDE SEQUENCE [LARGE SCALE GENOMIC DNA]</scope>
    <source>
        <strain evidence="1 2">CCTCC AB 2014275</strain>
    </source>
</reference>
<name>A0ABT3GHY6_9BACT</name>
<evidence type="ECO:0000313" key="2">
    <source>
        <dbReference type="Proteomes" id="UP001320876"/>
    </source>
</evidence>
<sequence length="56" mass="6375">MLLYKLQLLTPGQSTRRAMSARLLAGAQPDAFVTRVRHRRLPDASEAPVRRFRKVA</sequence>
<organism evidence="1 2">
    <name type="scientific">Luteolibacter arcticus</name>
    <dbReference type="NCBI Taxonomy" id="1581411"/>
    <lineage>
        <taxon>Bacteria</taxon>
        <taxon>Pseudomonadati</taxon>
        <taxon>Verrucomicrobiota</taxon>
        <taxon>Verrucomicrobiia</taxon>
        <taxon>Verrucomicrobiales</taxon>
        <taxon>Verrucomicrobiaceae</taxon>
        <taxon>Luteolibacter</taxon>
    </lineage>
</organism>
<dbReference type="RefSeq" id="WP_264487229.1">
    <property type="nucleotide sequence ID" value="NZ_JAPDDT010000004.1"/>
</dbReference>
<accession>A0ABT3GHY6</accession>
<gene>
    <name evidence="1" type="ORF">OKA05_11200</name>
</gene>
<evidence type="ECO:0000313" key="1">
    <source>
        <dbReference type="EMBL" id="MCW1923120.1"/>
    </source>
</evidence>
<protein>
    <submittedName>
        <fullName evidence="1">Uncharacterized protein</fullName>
    </submittedName>
</protein>
<keyword evidence="2" id="KW-1185">Reference proteome</keyword>
<dbReference type="Proteomes" id="UP001320876">
    <property type="component" value="Unassembled WGS sequence"/>
</dbReference>
<comment type="caution">
    <text evidence="1">The sequence shown here is derived from an EMBL/GenBank/DDBJ whole genome shotgun (WGS) entry which is preliminary data.</text>
</comment>